<dbReference type="CDD" id="cd12956">
    <property type="entry name" value="CBM_SusE-F_like"/>
    <property type="match status" value="1"/>
</dbReference>
<sequence length="362" mass="39196">MRKYINILLVFCTILIGGTACEKNAELTVLKPVSFTGTPQISAADIALNKQNKNESVLTISWPEVSFPVKAPVTYTVQIDVPGDTLGTTAWANAKTVTAGEDVLSKSFLGSDLNNLAKGLGLVDDQKGTLVMRVQSTLDRSVYSSALAVAVTPYSEVTQFPSALWVAGDFQGWNVTAAPTLVSENNDGIYEGYIYIPQGGTNEFKLYAQAAWEPMSYGDAGGSKIMEANYAGGNFKAPSDGYYLLAVNLNTMSYLLLKTSWGIIGAATPGGWDADTPMTYDAATQTWKVTAAMKANGSFKFRANNAWQLDFGIDANGKPAYANHPWRTYVDQPQFTVPDDGNYTITLDLHKAGNYKYTLQKN</sequence>
<feature type="domain" description="SusE outer membrane protein" evidence="1">
    <location>
        <begin position="42"/>
        <end position="135"/>
    </location>
</feature>
<dbReference type="Pfam" id="PF16411">
    <property type="entry name" value="SusF_SusE"/>
    <property type="match status" value="1"/>
</dbReference>
<evidence type="ECO:0000259" key="2">
    <source>
        <dbReference type="Pfam" id="PF16411"/>
    </source>
</evidence>
<dbReference type="PROSITE" id="PS51257">
    <property type="entry name" value="PROKAR_LIPOPROTEIN"/>
    <property type="match status" value="1"/>
</dbReference>
<dbReference type="InterPro" id="IPR025970">
    <property type="entry name" value="SusE"/>
</dbReference>
<dbReference type="Proteomes" id="UP001241110">
    <property type="component" value="Unassembled WGS sequence"/>
</dbReference>
<dbReference type="Pfam" id="PF14292">
    <property type="entry name" value="SusE"/>
    <property type="match status" value="1"/>
</dbReference>
<dbReference type="InterPro" id="IPR032187">
    <property type="entry name" value="SusF/SusE-like_C"/>
</dbReference>
<dbReference type="GO" id="GO:2001070">
    <property type="term" value="F:starch binding"/>
    <property type="evidence" value="ECO:0007669"/>
    <property type="project" value="InterPro"/>
</dbReference>
<accession>A0AAE3QT32</accession>
<gene>
    <name evidence="3" type="ORF">QNI16_30815</name>
</gene>
<evidence type="ECO:0000313" key="3">
    <source>
        <dbReference type="EMBL" id="MDJ1484932.1"/>
    </source>
</evidence>
<dbReference type="Gene3D" id="2.60.40.3620">
    <property type="match status" value="2"/>
</dbReference>
<evidence type="ECO:0000259" key="1">
    <source>
        <dbReference type="Pfam" id="PF14292"/>
    </source>
</evidence>
<evidence type="ECO:0000313" key="4">
    <source>
        <dbReference type="Proteomes" id="UP001241110"/>
    </source>
</evidence>
<dbReference type="CDD" id="cd12967">
    <property type="entry name" value="CBM_SusE-F_like_u1"/>
    <property type="match status" value="1"/>
</dbReference>
<comment type="caution">
    <text evidence="3">The sequence shown here is derived from an EMBL/GenBank/DDBJ whole genome shotgun (WGS) entry which is preliminary data.</text>
</comment>
<reference evidence="3" key="1">
    <citation type="submission" date="2023-05" db="EMBL/GenBank/DDBJ databases">
        <authorList>
            <person name="Zhang X."/>
        </authorList>
    </citation>
    <scope>NUCLEOTIDE SEQUENCE</scope>
    <source>
        <strain evidence="3">YF14B1</strain>
    </source>
</reference>
<proteinExistence type="predicted"/>
<dbReference type="GO" id="GO:0019867">
    <property type="term" value="C:outer membrane"/>
    <property type="evidence" value="ECO:0007669"/>
    <property type="project" value="InterPro"/>
</dbReference>
<organism evidence="3 4">
    <name type="scientific">Xanthocytophaga flava</name>
    <dbReference type="NCBI Taxonomy" id="3048013"/>
    <lineage>
        <taxon>Bacteria</taxon>
        <taxon>Pseudomonadati</taxon>
        <taxon>Bacteroidota</taxon>
        <taxon>Cytophagia</taxon>
        <taxon>Cytophagales</taxon>
        <taxon>Rhodocytophagaceae</taxon>
        <taxon>Xanthocytophaga</taxon>
    </lineage>
</organism>
<dbReference type="RefSeq" id="WP_313986788.1">
    <property type="nucleotide sequence ID" value="NZ_JASJOS010000017.1"/>
</dbReference>
<name>A0AAE3QT32_9BACT</name>
<dbReference type="EMBL" id="JASJOS010000017">
    <property type="protein sequence ID" value="MDJ1484932.1"/>
    <property type="molecule type" value="Genomic_DNA"/>
</dbReference>
<dbReference type="AlphaFoldDB" id="A0AAE3QT32"/>
<feature type="domain" description="Outer membrane protein SusF/SusE-like C-terminal" evidence="2">
    <location>
        <begin position="263"/>
        <end position="353"/>
    </location>
</feature>
<protein>
    <submittedName>
        <fullName evidence="3">SusE domain-containing protein</fullName>
    </submittedName>
</protein>